<evidence type="ECO:0000256" key="4">
    <source>
        <dbReference type="ARBA" id="ARBA00022741"/>
    </source>
</evidence>
<evidence type="ECO:0000256" key="7">
    <source>
        <dbReference type="ARBA" id="ARBA00023137"/>
    </source>
</evidence>
<dbReference type="SUPFAM" id="SSF52540">
    <property type="entry name" value="P-loop containing nucleoside triphosphate hydrolases"/>
    <property type="match status" value="1"/>
</dbReference>
<keyword evidence="4" id="KW-0547">Nucleotide-binding</keyword>
<evidence type="ECO:0000256" key="2">
    <source>
        <dbReference type="ARBA" id="ARBA00011903"/>
    </source>
</evidence>
<dbReference type="InterPro" id="IPR025669">
    <property type="entry name" value="AAA_dom"/>
</dbReference>
<evidence type="ECO:0000313" key="10">
    <source>
        <dbReference type="EMBL" id="MCR2807396.1"/>
    </source>
</evidence>
<dbReference type="EMBL" id="JANIPJ010000026">
    <property type="protein sequence ID" value="MCR2807396.1"/>
    <property type="molecule type" value="Genomic_DNA"/>
</dbReference>
<evidence type="ECO:0000259" key="9">
    <source>
        <dbReference type="Pfam" id="PF13614"/>
    </source>
</evidence>
<dbReference type="NCBIfam" id="TIGR01007">
    <property type="entry name" value="eps_fam"/>
    <property type="match status" value="1"/>
</dbReference>
<dbReference type="PANTHER" id="PTHR32309:SF13">
    <property type="entry name" value="FERRIC ENTEROBACTIN TRANSPORT PROTEIN FEPE"/>
    <property type="match status" value="1"/>
</dbReference>
<dbReference type="GO" id="GO:0005886">
    <property type="term" value="C:plasma membrane"/>
    <property type="evidence" value="ECO:0007669"/>
    <property type="project" value="UniProtKB-ARBA"/>
</dbReference>
<evidence type="ECO:0000313" key="11">
    <source>
        <dbReference type="Proteomes" id="UP001141950"/>
    </source>
</evidence>
<name>A0A9X2SBM4_9BACL</name>
<dbReference type="GO" id="GO:0042802">
    <property type="term" value="F:identical protein binding"/>
    <property type="evidence" value="ECO:0007669"/>
    <property type="project" value="UniProtKB-ARBA"/>
</dbReference>
<dbReference type="Proteomes" id="UP001141950">
    <property type="component" value="Unassembled WGS sequence"/>
</dbReference>
<gene>
    <name evidence="10" type="ORF">NQZ67_26260</name>
</gene>
<dbReference type="FunFam" id="3.40.50.300:FF:000527">
    <property type="entry name" value="Tyrosine-protein kinase etk"/>
    <property type="match status" value="1"/>
</dbReference>
<comment type="catalytic activity">
    <reaction evidence="8">
        <text>L-tyrosyl-[protein] + ATP = O-phospho-L-tyrosyl-[protein] + ADP + H(+)</text>
        <dbReference type="Rhea" id="RHEA:10596"/>
        <dbReference type="Rhea" id="RHEA-COMP:10136"/>
        <dbReference type="Rhea" id="RHEA-COMP:20101"/>
        <dbReference type="ChEBI" id="CHEBI:15378"/>
        <dbReference type="ChEBI" id="CHEBI:30616"/>
        <dbReference type="ChEBI" id="CHEBI:46858"/>
        <dbReference type="ChEBI" id="CHEBI:61978"/>
        <dbReference type="ChEBI" id="CHEBI:456216"/>
        <dbReference type="EC" id="2.7.10.2"/>
    </reaction>
</comment>
<dbReference type="CDD" id="cd05387">
    <property type="entry name" value="BY-kinase"/>
    <property type="match status" value="1"/>
</dbReference>
<dbReference type="Gene3D" id="3.40.50.300">
    <property type="entry name" value="P-loop containing nucleotide triphosphate hydrolases"/>
    <property type="match status" value="1"/>
</dbReference>
<evidence type="ECO:0000256" key="5">
    <source>
        <dbReference type="ARBA" id="ARBA00022777"/>
    </source>
</evidence>
<dbReference type="InterPro" id="IPR027417">
    <property type="entry name" value="P-loop_NTPase"/>
</dbReference>
<dbReference type="InterPro" id="IPR005702">
    <property type="entry name" value="Wzc-like_C"/>
</dbReference>
<protein>
    <recommendedName>
        <fullName evidence="2">non-specific protein-tyrosine kinase</fullName>
        <ecNumber evidence="2">2.7.10.2</ecNumber>
    </recommendedName>
</protein>
<keyword evidence="11" id="KW-1185">Reference proteome</keyword>
<keyword evidence="5 10" id="KW-0418">Kinase</keyword>
<evidence type="ECO:0000256" key="8">
    <source>
        <dbReference type="ARBA" id="ARBA00051245"/>
    </source>
</evidence>
<dbReference type="GO" id="GO:0005524">
    <property type="term" value="F:ATP binding"/>
    <property type="evidence" value="ECO:0007669"/>
    <property type="project" value="UniProtKB-KW"/>
</dbReference>
<dbReference type="RefSeq" id="WP_257451836.1">
    <property type="nucleotide sequence ID" value="NZ_JANIPJ010000026.1"/>
</dbReference>
<dbReference type="AlphaFoldDB" id="A0A9X2SBM4"/>
<reference evidence="10" key="1">
    <citation type="submission" date="2022-08" db="EMBL/GenBank/DDBJ databases">
        <title>The genomic sequence of strain Paenibacillus sp. SCIV0701.</title>
        <authorList>
            <person name="Zhao H."/>
        </authorList>
    </citation>
    <scope>NUCLEOTIDE SEQUENCE</scope>
    <source>
        <strain evidence="10">SCIV0701</strain>
    </source>
</reference>
<sequence length="221" mass="24328">MSRIDKSFSLITHLSPKSSIAEHYRKLRTNIQYSSIDTPKKVLMVTSTKRNEGRTTTISNLAVTYALDGKKVLLLDADLRNPQMHQIFALSNTYGLTNVLNGDLSWQEAVHNTHIPGLSVMTCGIIPPNPSEMLGKNEMKQLITELNETYDYVLIDTPPLDSVADSVIVSSYCDGVIIVVLAGKVEKDRLKKAKNSLDLVHANILGVVLNGRDPKDVKGAV</sequence>
<feature type="domain" description="AAA" evidence="9">
    <location>
        <begin position="41"/>
        <end position="184"/>
    </location>
</feature>
<dbReference type="GO" id="GO:0004715">
    <property type="term" value="F:non-membrane spanning protein tyrosine kinase activity"/>
    <property type="evidence" value="ECO:0007669"/>
    <property type="project" value="UniProtKB-EC"/>
</dbReference>
<dbReference type="EC" id="2.7.10.2" evidence="2"/>
<keyword evidence="7" id="KW-0829">Tyrosine-protein kinase</keyword>
<accession>A0A9X2SBM4</accession>
<comment type="similarity">
    <text evidence="1">Belongs to the CpsD/CapB family.</text>
</comment>
<dbReference type="Pfam" id="PF13614">
    <property type="entry name" value="AAA_31"/>
    <property type="match status" value="1"/>
</dbReference>
<evidence type="ECO:0000256" key="1">
    <source>
        <dbReference type="ARBA" id="ARBA00007316"/>
    </source>
</evidence>
<comment type="caution">
    <text evidence="10">The sequence shown here is derived from an EMBL/GenBank/DDBJ whole genome shotgun (WGS) entry which is preliminary data.</text>
</comment>
<dbReference type="PANTHER" id="PTHR32309">
    <property type="entry name" value="TYROSINE-PROTEIN KINASE"/>
    <property type="match status" value="1"/>
</dbReference>
<keyword evidence="3" id="KW-0808">Transferase</keyword>
<evidence type="ECO:0000256" key="3">
    <source>
        <dbReference type="ARBA" id="ARBA00022679"/>
    </source>
</evidence>
<organism evidence="10 11">
    <name type="scientific">Paenibacillus soyae</name>
    <dbReference type="NCBI Taxonomy" id="2969249"/>
    <lineage>
        <taxon>Bacteria</taxon>
        <taxon>Bacillati</taxon>
        <taxon>Bacillota</taxon>
        <taxon>Bacilli</taxon>
        <taxon>Bacillales</taxon>
        <taxon>Paenibacillaceae</taxon>
        <taxon>Paenibacillus</taxon>
    </lineage>
</organism>
<keyword evidence="6" id="KW-0067">ATP-binding</keyword>
<proteinExistence type="inferred from homology"/>
<dbReference type="InterPro" id="IPR050445">
    <property type="entry name" value="Bact_polysacc_biosynth/exp"/>
</dbReference>
<evidence type="ECO:0000256" key="6">
    <source>
        <dbReference type="ARBA" id="ARBA00022840"/>
    </source>
</evidence>